<keyword evidence="5" id="KW-0378">Hydrolase</keyword>
<feature type="region of interest" description="Disordered" evidence="8">
    <location>
        <begin position="1"/>
        <end position="303"/>
    </location>
</feature>
<dbReference type="Gene3D" id="3.20.20.150">
    <property type="entry name" value="Divalent-metal-dependent TIM barrel enzymes"/>
    <property type="match status" value="1"/>
</dbReference>
<evidence type="ECO:0000313" key="11">
    <source>
        <dbReference type="RefSeq" id="XP_022316467.1"/>
    </source>
</evidence>
<dbReference type="GO" id="GO:0008081">
    <property type="term" value="F:phosphoric diester hydrolase activity"/>
    <property type="evidence" value="ECO:0007669"/>
    <property type="project" value="TreeGrafter"/>
</dbReference>
<dbReference type="PROSITE" id="PS00729">
    <property type="entry name" value="AP_NUCLEASE_F2_1"/>
    <property type="match status" value="1"/>
</dbReference>
<dbReference type="RefSeq" id="XP_022316467.1">
    <property type="nucleotide sequence ID" value="XM_022460759.1"/>
</dbReference>
<evidence type="ECO:0000256" key="2">
    <source>
        <dbReference type="ARBA" id="ARBA00005340"/>
    </source>
</evidence>
<dbReference type="GO" id="GO:0005634">
    <property type="term" value="C:nucleus"/>
    <property type="evidence" value="ECO:0007669"/>
    <property type="project" value="TreeGrafter"/>
</dbReference>
<evidence type="ECO:0000313" key="13">
    <source>
        <dbReference type="RefSeq" id="XP_022316469.1"/>
    </source>
</evidence>
<dbReference type="PROSITE" id="PS51432">
    <property type="entry name" value="AP_NUCLEASE_F2_4"/>
    <property type="match status" value="1"/>
</dbReference>
<dbReference type="PANTHER" id="PTHR21445:SF0">
    <property type="entry name" value="APURINIC-APYRIMIDINIC ENDONUCLEASE"/>
    <property type="match status" value="1"/>
</dbReference>
<feature type="compositionally biased region" description="Polar residues" evidence="8">
    <location>
        <begin position="1"/>
        <end position="12"/>
    </location>
</feature>
<dbReference type="SUPFAM" id="SSF51658">
    <property type="entry name" value="Xylose isomerase-like"/>
    <property type="match status" value="1"/>
</dbReference>
<feature type="domain" description="Xylose isomerase-like TIM barrel" evidence="9">
    <location>
        <begin position="342"/>
        <end position="601"/>
    </location>
</feature>
<dbReference type="HAMAP" id="MF_00152">
    <property type="entry name" value="Nfo"/>
    <property type="match status" value="1"/>
</dbReference>
<keyword evidence="4" id="KW-0227">DNA damage</keyword>
<evidence type="ECO:0000256" key="5">
    <source>
        <dbReference type="ARBA" id="ARBA00022801"/>
    </source>
</evidence>
<dbReference type="NCBIfam" id="NF002199">
    <property type="entry name" value="PRK01060.1-4"/>
    <property type="match status" value="1"/>
</dbReference>
<keyword evidence="7" id="KW-0234">DNA repair</keyword>
<dbReference type="Pfam" id="PF01261">
    <property type="entry name" value="AP_endonuc_2"/>
    <property type="match status" value="1"/>
</dbReference>
<reference evidence="11 12" key="1">
    <citation type="submission" date="2025-04" db="UniProtKB">
        <authorList>
            <consortium name="RefSeq"/>
        </authorList>
    </citation>
    <scope>IDENTIFICATION</scope>
    <source>
        <tissue evidence="11 12">Whole sample</tissue>
    </source>
</reference>
<keyword evidence="10" id="KW-1185">Reference proteome</keyword>
<evidence type="ECO:0000313" key="12">
    <source>
        <dbReference type="RefSeq" id="XP_022316468.1"/>
    </source>
</evidence>
<protein>
    <submittedName>
        <fullName evidence="11 12">DNA-(Apurinic or apyrimidinic site) lyase-like</fullName>
    </submittedName>
</protein>
<dbReference type="FunFam" id="3.20.20.150:FF:000001">
    <property type="entry name" value="Probable endonuclease 4"/>
    <property type="match status" value="1"/>
</dbReference>
<keyword evidence="3" id="KW-0479">Metal-binding</keyword>
<evidence type="ECO:0000313" key="10">
    <source>
        <dbReference type="Proteomes" id="UP000694844"/>
    </source>
</evidence>
<evidence type="ECO:0000256" key="1">
    <source>
        <dbReference type="ARBA" id="ARBA00001947"/>
    </source>
</evidence>
<dbReference type="GO" id="GO:0003677">
    <property type="term" value="F:DNA binding"/>
    <property type="evidence" value="ECO:0007669"/>
    <property type="project" value="InterPro"/>
</dbReference>
<evidence type="ECO:0000256" key="8">
    <source>
        <dbReference type="SAM" id="MobiDB-lite"/>
    </source>
</evidence>
<dbReference type="RefSeq" id="XP_022316468.1">
    <property type="nucleotide sequence ID" value="XM_022460760.1"/>
</dbReference>
<dbReference type="SMART" id="SM00518">
    <property type="entry name" value="AP2Ec"/>
    <property type="match status" value="1"/>
</dbReference>
<dbReference type="RefSeq" id="XP_022316469.1">
    <property type="nucleotide sequence ID" value="XM_022460761.1"/>
</dbReference>
<evidence type="ECO:0000256" key="3">
    <source>
        <dbReference type="ARBA" id="ARBA00022723"/>
    </source>
</evidence>
<dbReference type="NCBIfam" id="TIGR00587">
    <property type="entry name" value="nfo"/>
    <property type="match status" value="1"/>
</dbReference>
<evidence type="ECO:0000259" key="9">
    <source>
        <dbReference type="Pfam" id="PF01261"/>
    </source>
</evidence>
<evidence type="ECO:0000256" key="4">
    <source>
        <dbReference type="ARBA" id="ARBA00022763"/>
    </source>
</evidence>
<dbReference type="GO" id="GO:0003906">
    <property type="term" value="F:DNA-(apurinic or apyrimidinic site) endonuclease activity"/>
    <property type="evidence" value="ECO:0007669"/>
    <property type="project" value="TreeGrafter"/>
</dbReference>
<dbReference type="Proteomes" id="UP000694844">
    <property type="component" value="Chromosome 2"/>
</dbReference>
<dbReference type="GO" id="GO:0008270">
    <property type="term" value="F:zinc ion binding"/>
    <property type="evidence" value="ECO:0007669"/>
    <property type="project" value="InterPro"/>
</dbReference>
<comment type="similarity">
    <text evidence="2">Belongs to the AP endonuclease 2 family.</text>
</comment>
<feature type="compositionally biased region" description="Basic and acidic residues" evidence="8">
    <location>
        <begin position="223"/>
        <end position="233"/>
    </location>
</feature>
<dbReference type="CDD" id="cd00019">
    <property type="entry name" value="AP2Ec"/>
    <property type="match status" value="1"/>
</dbReference>
<dbReference type="InterPro" id="IPR036237">
    <property type="entry name" value="Xyl_isomerase-like_sf"/>
</dbReference>
<sequence>MVLEDTATQSSRTRSRLRKDTYLVEEGDPEKKEVKRRGKMSGKTEGATEEQDGGATASKAGRNLPKKRNEENGVDTEKTQSTEVNGTQGSSKVKVEENGKDIETDVKEKKELKKRQTGKKEGQIQSEDIAGEDSGGQRSRNKRGGKSEEKSAEDEEGKVTSAKASKRKKEKLNEVKTEPGEQEATEQCNEGVKECSPIKRRRGKPQEVKAEDVKVTSPKGKGVKKEIDTKGQNDQEDSSEVEQTVKRGRPKRGEVKTKFSPPKAEAIQAGSTDGKGTKKRGKQTDTDQSSSKRNKKQTEFEKVGTSKWACNAAKFKWAESAKEKFVGGHVSISGGLYKAVLEAEEMGSRAFGMFLHSQRQWASKPLADKDAEKFKETCTEYGFHPDMIIPHGSYLMNCGSPDSESLRKSRDLLLEELQRCEKMGLTRFNFHPGSTCGKISLEESLDRIGESVNQALKKTKGVTVLIENMCCQGYTIGGKFEELKEIIDRIHDKTRIGICLDTCHMFAAGYDISTEKGFHNMMEEFDRVVGLQYLKALHLNDSKGKVGNKLDRHENIGKGEIGLESFRRIMNDHRLSRIPMILETPCPNDDTYEKEVKVLYSLCN</sequence>
<evidence type="ECO:0000256" key="7">
    <source>
        <dbReference type="ARBA" id="ARBA00023204"/>
    </source>
</evidence>
<feature type="compositionally biased region" description="Polar residues" evidence="8">
    <location>
        <begin position="81"/>
        <end position="91"/>
    </location>
</feature>
<gene>
    <name evidence="11 12 13 14" type="primary">LOC111120090</name>
</gene>
<dbReference type="RefSeq" id="XP_022316470.1">
    <property type="nucleotide sequence ID" value="XM_022460762.1"/>
</dbReference>
<dbReference type="OrthoDB" id="7663182at2759"/>
<dbReference type="AlphaFoldDB" id="A0A8B8CL24"/>
<dbReference type="InterPro" id="IPR018246">
    <property type="entry name" value="AP_endonuc_F2_Zn_BS"/>
</dbReference>
<dbReference type="PANTHER" id="PTHR21445">
    <property type="entry name" value="ENDONUCLEASE IV ENDODEOXYRIBONUCLEASE IV"/>
    <property type="match status" value="1"/>
</dbReference>
<dbReference type="KEGG" id="cvn:111120090"/>
<dbReference type="GeneID" id="111120090"/>
<dbReference type="GO" id="GO:0005739">
    <property type="term" value="C:mitochondrion"/>
    <property type="evidence" value="ECO:0007669"/>
    <property type="project" value="TreeGrafter"/>
</dbReference>
<name>A0A8B8CL24_CRAVI</name>
<dbReference type="GO" id="GO:0006284">
    <property type="term" value="P:base-excision repair"/>
    <property type="evidence" value="ECO:0007669"/>
    <property type="project" value="TreeGrafter"/>
</dbReference>
<proteinExistence type="inferred from homology"/>
<organism evidence="10 14">
    <name type="scientific">Crassostrea virginica</name>
    <name type="common">Eastern oyster</name>
    <dbReference type="NCBI Taxonomy" id="6565"/>
    <lineage>
        <taxon>Eukaryota</taxon>
        <taxon>Metazoa</taxon>
        <taxon>Spiralia</taxon>
        <taxon>Lophotrochozoa</taxon>
        <taxon>Mollusca</taxon>
        <taxon>Bivalvia</taxon>
        <taxon>Autobranchia</taxon>
        <taxon>Pteriomorphia</taxon>
        <taxon>Ostreida</taxon>
        <taxon>Ostreoidea</taxon>
        <taxon>Ostreidae</taxon>
        <taxon>Crassostrea</taxon>
    </lineage>
</organism>
<feature type="compositionally biased region" description="Basic and acidic residues" evidence="8">
    <location>
        <begin position="204"/>
        <end position="214"/>
    </location>
</feature>
<evidence type="ECO:0000313" key="14">
    <source>
        <dbReference type="RefSeq" id="XP_022316470.1"/>
    </source>
</evidence>
<dbReference type="PROSITE" id="PS00730">
    <property type="entry name" value="AP_NUCLEASE_F2_2"/>
    <property type="match status" value="1"/>
</dbReference>
<feature type="compositionally biased region" description="Basic and acidic residues" evidence="8">
    <location>
        <begin position="67"/>
        <end position="80"/>
    </location>
</feature>
<accession>A0A8B8CL24</accession>
<comment type="cofactor">
    <cofactor evidence="1">
        <name>Zn(2+)</name>
        <dbReference type="ChEBI" id="CHEBI:29105"/>
    </cofactor>
</comment>
<feature type="compositionally biased region" description="Basic and acidic residues" evidence="8">
    <location>
        <begin position="93"/>
        <end position="111"/>
    </location>
</feature>
<dbReference type="InterPro" id="IPR013022">
    <property type="entry name" value="Xyl_isomerase-like_TIM-brl"/>
</dbReference>
<dbReference type="PROSITE" id="PS00731">
    <property type="entry name" value="AP_NUCLEASE_F2_3"/>
    <property type="match status" value="1"/>
</dbReference>
<evidence type="ECO:0000256" key="6">
    <source>
        <dbReference type="ARBA" id="ARBA00022833"/>
    </source>
</evidence>
<dbReference type="InterPro" id="IPR001719">
    <property type="entry name" value="AP_endonuc_2"/>
</dbReference>
<keyword evidence="6" id="KW-0862">Zinc</keyword>